<dbReference type="KEGG" id="pco:PHACADRAFT_185740"/>
<organism evidence="2 3">
    <name type="scientific">Phanerochaete carnosa (strain HHB-10118-sp)</name>
    <name type="common">White-rot fungus</name>
    <name type="synonym">Peniophora carnosa</name>
    <dbReference type="NCBI Taxonomy" id="650164"/>
    <lineage>
        <taxon>Eukaryota</taxon>
        <taxon>Fungi</taxon>
        <taxon>Dikarya</taxon>
        <taxon>Basidiomycota</taxon>
        <taxon>Agaricomycotina</taxon>
        <taxon>Agaricomycetes</taxon>
        <taxon>Polyporales</taxon>
        <taxon>Phanerochaetaceae</taxon>
        <taxon>Phanerochaete</taxon>
    </lineage>
</organism>
<accession>K5WWT0</accession>
<feature type="compositionally biased region" description="Low complexity" evidence="1">
    <location>
        <begin position="89"/>
        <end position="100"/>
    </location>
</feature>
<feature type="region of interest" description="Disordered" evidence="1">
    <location>
        <begin position="1"/>
        <end position="129"/>
    </location>
</feature>
<proteinExistence type="predicted"/>
<sequence>MFPTSNQASIVTDHSCMQDTPPKSCLLPPSASSPRRRKVSASATPSSRSPRTKPPGAPITHATSSGRSACYASSPPSSQPSAKALCTARRTSYGYSTSSRHASPIRARSGSRTAGGHISPGRCRPPNAEEEAQETWISTWWERERAAREGRTIAYKKFYSQSARGQMLVTYIGGLVAEGSNAGPHDYVDAANIFFDYARTDVFAAEHGGLDAFEYGTLDAVRRAVLWWCRERKLAEIRSTLAAGTTHKSHPRRGQLRINHNSIIVLQQQKQALAKVM</sequence>
<feature type="compositionally biased region" description="Low complexity" evidence="1">
    <location>
        <begin position="68"/>
        <end position="82"/>
    </location>
</feature>
<dbReference type="EMBL" id="JH930473">
    <property type="protein sequence ID" value="EKM54912.1"/>
    <property type="molecule type" value="Genomic_DNA"/>
</dbReference>
<feature type="compositionally biased region" description="Low complexity" evidence="1">
    <location>
        <begin position="40"/>
        <end position="49"/>
    </location>
</feature>
<dbReference type="GeneID" id="18910300"/>
<dbReference type="AlphaFoldDB" id="K5WWT0"/>
<keyword evidence="3" id="KW-1185">Reference proteome</keyword>
<dbReference type="Proteomes" id="UP000008370">
    <property type="component" value="Unassembled WGS sequence"/>
</dbReference>
<feature type="compositionally biased region" description="Polar residues" evidence="1">
    <location>
        <begin position="1"/>
        <end position="18"/>
    </location>
</feature>
<dbReference type="HOGENOM" id="CLU_1005123_0_0_1"/>
<evidence type="ECO:0000256" key="1">
    <source>
        <dbReference type="SAM" id="MobiDB-lite"/>
    </source>
</evidence>
<gene>
    <name evidence="2" type="ORF">PHACADRAFT_185740</name>
</gene>
<dbReference type="InParanoid" id="K5WWT0"/>
<evidence type="ECO:0000313" key="2">
    <source>
        <dbReference type="EMBL" id="EKM54912.1"/>
    </source>
</evidence>
<dbReference type="RefSeq" id="XP_007397585.1">
    <property type="nucleotide sequence ID" value="XM_007397523.1"/>
</dbReference>
<reference evidence="2 3" key="1">
    <citation type="journal article" date="2012" name="BMC Genomics">
        <title>Comparative genomics of the white-rot fungi, Phanerochaete carnosa and P. chrysosporium, to elucidate the genetic basis of the distinct wood types they colonize.</title>
        <authorList>
            <person name="Suzuki H."/>
            <person name="MacDonald J."/>
            <person name="Syed K."/>
            <person name="Salamov A."/>
            <person name="Hori C."/>
            <person name="Aerts A."/>
            <person name="Henrissat B."/>
            <person name="Wiebenga A."/>
            <person name="vanKuyk P.A."/>
            <person name="Barry K."/>
            <person name="Lindquist E."/>
            <person name="LaButti K."/>
            <person name="Lapidus A."/>
            <person name="Lucas S."/>
            <person name="Coutinho P."/>
            <person name="Gong Y."/>
            <person name="Samejima M."/>
            <person name="Mahadevan R."/>
            <person name="Abou-Zaid M."/>
            <person name="de Vries R.P."/>
            <person name="Igarashi K."/>
            <person name="Yadav J.S."/>
            <person name="Grigoriev I.V."/>
            <person name="Master E.R."/>
        </authorList>
    </citation>
    <scope>NUCLEOTIDE SEQUENCE [LARGE SCALE GENOMIC DNA]</scope>
    <source>
        <strain evidence="2 3">HHB-10118-sp</strain>
    </source>
</reference>
<name>K5WWT0_PHACS</name>
<evidence type="ECO:0000313" key="3">
    <source>
        <dbReference type="Proteomes" id="UP000008370"/>
    </source>
</evidence>
<protein>
    <submittedName>
        <fullName evidence="2">Uncharacterized protein</fullName>
    </submittedName>
</protein>